<evidence type="ECO:0000256" key="2">
    <source>
        <dbReference type="ARBA" id="ARBA00022630"/>
    </source>
</evidence>
<sequence>MEPSRFKVIIVEGSVGGLTLAHCLHCAGIDYVLLEKRDQVSPEIGASIGIMPNGARVLEQLGLLEEIKRRIEPLTIAHITFPNGFAVESRYPQVIHRRFGYPLSFLRRKEFLEIAYHNHPDKAKILTRKDVIEVRRLSNEVSAITADGSVYEGDLIVGADGIHSRVRSEIWRWADKEVPGSLSAMEKMSMTVEYACVFGISSGFGCLEAVHGIHGHVSWFLFKKLDRKHVHPDVPRFSSDDVAELCSRMQDVYLYNGLYFGDLWKKSEVASMTALEEGLLKTWFYDDRMVLVGDSAHKMTPNFGQGANTVIEDAATLASLPHQLLRSTDSRKPSLAQIRNVLREYQDLRYPRVRQIYNDSAVICRFHARDNLLYSLIGRYYTPYSMNLPAELASKAFADGEILRFLPLPDCQGTGWEKYTRKLGGRALPYVVLFVLIAAPVSS</sequence>
<dbReference type="InterPro" id="IPR036188">
    <property type="entry name" value="FAD/NAD-bd_sf"/>
</dbReference>
<evidence type="ECO:0000256" key="3">
    <source>
        <dbReference type="ARBA" id="ARBA00022827"/>
    </source>
</evidence>
<keyword evidence="2" id="KW-0285">Flavoprotein</keyword>
<evidence type="ECO:0000256" key="1">
    <source>
        <dbReference type="ARBA" id="ARBA00007992"/>
    </source>
</evidence>
<dbReference type="PANTHER" id="PTHR47356">
    <property type="entry name" value="FAD-DEPENDENT MONOOXYGENASE ASQG-RELATED"/>
    <property type="match status" value="1"/>
</dbReference>
<dbReference type="PANTHER" id="PTHR47356:SF2">
    <property type="entry name" value="FAD-BINDING DOMAIN-CONTAINING PROTEIN-RELATED"/>
    <property type="match status" value="1"/>
</dbReference>
<keyword evidence="7" id="KW-1185">Reference proteome</keyword>
<dbReference type="PRINTS" id="PR00420">
    <property type="entry name" value="RNGMNOXGNASE"/>
</dbReference>
<name>A0ABR4L0A2_9EURO</name>
<proteinExistence type="inferred from homology"/>
<gene>
    <name evidence="6" type="ORF">BJY01DRAFT_230820</name>
</gene>
<comment type="caution">
    <text evidence="6">The sequence shown here is derived from an EMBL/GenBank/DDBJ whole genome shotgun (WGS) entry which is preliminary data.</text>
</comment>
<dbReference type="InterPro" id="IPR002938">
    <property type="entry name" value="FAD-bd"/>
</dbReference>
<dbReference type="Proteomes" id="UP001610446">
    <property type="component" value="Unassembled WGS sequence"/>
</dbReference>
<keyword evidence="4" id="KW-0560">Oxidoreductase</keyword>
<evidence type="ECO:0000259" key="5">
    <source>
        <dbReference type="Pfam" id="PF01494"/>
    </source>
</evidence>
<evidence type="ECO:0000256" key="4">
    <source>
        <dbReference type="ARBA" id="ARBA00023002"/>
    </source>
</evidence>
<accession>A0ABR4L0A2</accession>
<comment type="similarity">
    <text evidence="1">Belongs to the paxM FAD-dependent monooxygenase family.</text>
</comment>
<organism evidence="6 7">
    <name type="scientific">Aspergillus pseudoustus</name>
    <dbReference type="NCBI Taxonomy" id="1810923"/>
    <lineage>
        <taxon>Eukaryota</taxon>
        <taxon>Fungi</taxon>
        <taxon>Dikarya</taxon>
        <taxon>Ascomycota</taxon>
        <taxon>Pezizomycotina</taxon>
        <taxon>Eurotiomycetes</taxon>
        <taxon>Eurotiomycetidae</taxon>
        <taxon>Eurotiales</taxon>
        <taxon>Aspergillaceae</taxon>
        <taxon>Aspergillus</taxon>
        <taxon>Aspergillus subgen. Nidulantes</taxon>
    </lineage>
</organism>
<dbReference type="Pfam" id="PF01494">
    <property type="entry name" value="FAD_binding_3"/>
    <property type="match status" value="2"/>
</dbReference>
<dbReference type="Gene3D" id="3.50.50.60">
    <property type="entry name" value="FAD/NAD(P)-binding domain"/>
    <property type="match status" value="1"/>
</dbReference>
<reference evidence="6 7" key="1">
    <citation type="submission" date="2024-07" db="EMBL/GenBank/DDBJ databases">
        <title>Section-level genome sequencing and comparative genomics of Aspergillus sections Usti and Cavernicolus.</title>
        <authorList>
            <consortium name="Lawrence Berkeley National Laboratory"/>
            <person name="Nybo J.L."/>
            <person name="Vesth T.C."/>
            <person name="Theobald S."/>
            <person name="Frisvad J.C."/>
            <person name="Larsen T.O."/>
            <person name="Kjaerboelling I."/>
            <person name="Rothschild-Mancinelli K."/>
            <person name="Lyhne E.K."/>
            <person name="Kogle M.E."/>
            <person name="Barry K."/>
            <person name="Clum A."/>
            <person name="Na H."/>
            <person name="Ledsgaard L."/>
            <person name="Lin J."/>
            <person name="Lipzen A."/>
            <person name="Kuo A."/>
            <person name="Riley R."/>
            <person name="Mondo S."/>
            <person name="Labutti K."/>
            <person name="Haridas S."/>
            <person name="Pangalinan J."/>
            <person name="Salamov A.A."/>
            <person name="Simmons B.A."/>
            <person name="Magnuson J.K."/>
            <person name="Chen J."/>
            <person name="Drula E."/>
            <person name="Henrissat B."/>
            <person name="Wiebenga A."/>
            <person name="Lubbers R.J."/>
            <person name="Gomes A.C."/>
            <person name="Makela M.R."/>
            <person name="Stajich J."/>
            <person name="Grigoriev I.V."/>
            <person name="Mortensen U.H."/>
            <person name="De Vries R.P."/>
            <person name="Baker S.E."/>
            <person name="Andersen M.R."/>
        </authorList>
    </citation>
    <scope>NUCLEOTIDE SEQUENCE [LARGE SCALE GENOMIC DNA]</scope>
    <source>
        <strain evidence="6 7">CBS 123904</strain>
    </source>
</reference>
<protein>
    <recommendedName>
        <fullName evidence="5">FAD-binding domain-containing protein</fullName>
    </recommendedName>
</protein>
<dbReference type="SUPFAM" id="SSF51905">
    <property type="entry name" value="FAD/NAD(P)-binding domain"/>
    <property type="match status" value="1"/>
</dbReference>
<feature type="domain" description="FAD-binding" evidence="5">
    <location>
        <begin position="6"/>
        <end position="170"/>
    </location>
</feature>
<keyword evidence="3" id="KW-0274">FAD</keyword>
<dbReference type="InterPro" id="IPR050562">
    <property type="entry name" value="FAD_mOase_fung"/>
</dbReference>
<evidence type="ECO:0000313" key="6">
    <source>
        <dbReference type="EMBL" id="KAL2857965.1"/>
    </source>
</evidence>
<dbReference type="EMBL" id="JBFXLU010000002">
    <property type="protein sequence ID" value="KAL2857965.1"/>
    <property type="molecule type" value="Genomic_DNA"/>
</dbReference>
<evidence type="ECO:0000313" key="7">
    <source>
        <dbReference type="Proteomes" id="UP001610446"/>
    </source>
</evidence>
<feature type="domain" description="FAD-binding" evidence="5">
    <location>
        <begin position="284"/>
        <end position="320"/>
    </location>
</feature>